<accession>A0ABR2MQQ8</accession>
<evidence type="ECO:0000256" key="4">
    <source>
        <dbReference type="ARBA" id="ARBA00022692"/>
    </source>
</evidence>
<evidence type="ECO:0000256" key="7">
    <source>
        <dbReference type="SAM" id="Phobius"/>
    </source>
</evidence>
<evidence type="ECO:0000256" key="2">
    <source>
        <dbReference type="ARBA" id="ARBA00006213"/>
    </source>
</evidence>
<evidence type="ECO:0000256" key="3">
    <source>
        <dbReference type="ARBA" id="ARBA00022448"/>
    </source>
</evidence>
<dbReference type="Pfam" id="PF16913">
    <property type="entry name" value="PUNUT"/>
    <property type="match status" value="1"/>
</dbReference>
<organism evidence="8 9">
    <name type="scientific">Platanthera guangdongensis</name>
    <dbReference type="NCBI Taxonomy" id="2320717"/>
    <lineage>
        <taxon>Eukaryota</taxon>
        <taxon>Viridiplantae</taxon>
        <taxon>Streptophyta</taxon>
        <taxon>Embryophyta</taxon>
        <taxon>Tracheophyta</taxon>
        <taxon>Spermatophyta</taxon>
        <taxon>Magnoliopsida</taxon>
        <taxon>Liliopsida</taxon>
        <taxon>Asparagales</taxon>
        <taxon>Orchidaceae</taxon>
        <taxon>Orchidoideae</taxon>
        <taxon>Orchideae</taxon>
        <taxon>Orchidinae</taxon>
        <taxon>Platanthera</taxon>
    </lineage>
</organism>
<keyword evidence="6 7" id="KW-0472">Membrane</keyword>
<dbReference type="Proteomes" id="UP001412067">
    <property type="component" value="Unassembled WGS sequence"/>
</dbReference>
<evidence type="ECO:0000313" key="8">
    <source>
        <dbReference type="EMBL" id="KAK8966341.1"/>
    </source>
</evidence>
<evidence type="ECO:0000256" key="6">
    <source>
        <dbReference type="ARBA" id="ARBA00023136"/>
    </source>
</evidence>
<proteinExistence type="inferred from homology"/>
<keyword evidence="3" id="KW-0813">Transport</keyword>
<evidence type="ECO:0000256" key="5">
    <source>
        <dbReference type="ARBA" id="ARBA00022989"/>
    </source>
</evidence>
<dbReference type="InterPro" id="IPR030182">
    <property type="entry name" value="PUP_plant"/>
</dbReference>
<keyword evidence="5 7" id="KW-1133">Transmembrane helix</keyword>
<keyword evidence="9" id="KW-1185">Reference proteome</keyword>
<dbReference type="PANTHER" id="PTHR31376">
    <property type="entry name" value="OS09G0467300 PROTEIN-RELATED"/>
    <property type="match status" value="1"/>
</dbReference>
<comment type="subcellular location">
    <subcellularLocation>
        <location evidence="1">Membrane</location>
    </subcellularLocation>
</comment>
<evidence type="ECO:0000256" key="1">
    <source>
        <dbReference type="ARBA" id="ARBA00004370"/>
    </source>
</evidence>
<comment type="similarity">
    <text evidence="2">Belongs to the purine permeases (TC 2.A.7.14) family.</text>
</comment>
<comment type="caution">
    <text evidence="8">The sequence shown here is derived from an EMBL/GenBank/DDBJ whole genome shotgun (WGS) entry which is preliminary data.</text>
</comment>
<gene>
    <name evidence="8" type="primary">PUP1</name>
    <name evidence="8" type="ORF">KSP40_PGU021643</name>
</gene>
<dbReference type="PANTHER" id="PTHR31376:SF105">
    <property type="entry name" value="PURINE PERMEASE-RELATED"/>
    <property type="match status" value="1"/>
</dbReference>
<keyword evidence="4 7" id="KW-0812">Transmembrane</keyword>
<feature type="transmembrane region" description="Helical" evidence="7">
    <location>
        <begin position="141"/>
        <end position="162"/>
    </location>
</feature>
<name>A0ABR2MQQ8_9ASPA</name>
<sequence length="163" mass="17925">MVERDGGFMIGNRENIAIVGGTSNIKIIGEDILPVDQDKGALCSFSGRQLQSRQRVILGEFLSDLLKALLEPRCLKDIDHTPLLFLPLSFSFLFRRRSDPSAAASLVTKRLFISSAVIGLLTGLDDYLYAYGLHFLSVSTLSVLIATQLAFTALFALCSSYFE</sequence>
<evidence type="ECO:0000313" key="9">
    <source>
        <dbReference type="Proteomes" id="UP001412067"/>
    </source>
</evidence>
<protein>
    <submittedName>
        <fullName evidence="8">Purine permease 1</fullName>
    </submittedName>
</protein>
<dbReference type="EMBL" id="JBBWWR010000005">
    <property type="protein sequence ID" value="KAK8966341.1"/>
    <property type="molecule type" value="Genomic_DNA"/>
</dbReference>
<reference evidence="8 9" key="1">
    <citation type="journal article" date="2022" name="Nat. Plants">
        <title>Genomes of leafy and leafless Platanthera orchids illuminate the evolution of mycoheterotrophy.</title>
        <authorList>
            <person name="Li M.H."/>
            <person name="Liu K.W."/>
            <person name="Li Z."/>
            <person name="Lu H.C."/>
            <person name="Ye Q.L."/>
            <person name="Zhang D."/>
            <person name="Wang J.Y."/>
            <person name="Li Y.F."/>
            <person name="Zhong Z.M."/>
            <person name="Liu X."/>
            <person name="Yu X."/>
            <person name="Liu D.K."/>
            <person name="Tu X.D."/>
            <person name="Liu B."/>
            <person name="Hao Y."/>
            <person name="Liao X.Y."/>
            <person name="Jiang Y.T."/>
            <person name="Sun W.H."/>
            <person name="Chen J."/>
            <person name="Chen Y.Q."/>
            <person name="Ai Y."/>
            <person name="Zhai J.W."/>
            <person name="Wu S.S."/>
            <person name="Zhou Z."/>
            <person name="Hsiao Y.Y."/>
            <person name="Wu W.L."/>
            <person name="Chen Y.Y."/>
            <person name="Lin Y.F."/>
            <person name="Hsu J.L."/>
            <person name="Li C.Y."/>
            <person name="Wang Z.W."/>
            <person name="Zhao X."/>
            <person name="Zhong W.Y."/>
            <person name="Ma X.K."/>
            <person name="Ma L."/>
            <person name="Huang J."/>
            <person name="Chen G.Z."/>
            <person name="Huang M.Z."/>
            <person name="Huang L."/>
            <person name="Peng D.H."/>
            <person name="Luo Y.B."/>
            <person name="Zou S.Q."/>
            <person name="Chen S.P."/>
            <person name="Lan S."/>
            <person name="Tsai W.C."/>
            <person name="Van de Peer Y."/>
            <person name="Liu Z.J."/>
        </authorList>
    </citation>
    <scope>NUCLEOTIDE SEQUENCE [LARGE SCALE GENOMIC DNA]</scope>
    <source>
        <strain evidence="8">Lor288</strain>
    </source>
</reference>